<feature type="compositionally biased region" description="Basic and acidic residues" evidence="1">
    <location>
        <begin position="71"/>
        <end position="85"/>
    </location>
</feature>
<feature type="compositionally biased region" description="Polar residues" evidence="1">
    <location>
        <begin position="1"/>
        <end position="19"/>
    </location>
</feature>
<dbReference type="AlphaFoldDB" id="A0A0E0EQI4"/>
<feature type="region of interest" description="Disordered" evidence="1">
    <location>
        <begin position="198"/>
        <end position="218"/>
    </location>
</feature>
<dbReference type="EnsemblPlants" id="OMERI09G03690.1">
    <property type="protein sequence ID" value="OMERI09G03690.1"/>
    <property type="gene ID" value="OMERI09G03690"/>
</dbReference>
<organism evidence="2">
    <name type="scientific">Oryza meridionalis</name>
    <dbReference type="NCBI Taxonomy" id="40149"/>
    <lineage>
        <taxon>Eukaryota</taxon>
        <taxon>Viridiplantae</taxon>
        <taxon>Streptophyta</taxon>
        <taxon>Embryophyta</taxon>
        <taxon>Tracheophyta</taxon>
        <taxon>Spermatophyta</taxon>
        <taxon>Magnoliopsida</taxon>
        <taxon>Liliopsida</taxon>
        <taxon>Poales</taxon>
        <taxon>Poaceae</taxon>
        <taxon>BOP clade</taxon>
        <taxon>Oryzoideae</taxon>
        <taxon>Oryzeae</taxon>
        <taxon>Oryzinae</taxon>
        <taxon>Oryza</taxon>
    </lineage>
</organism>
<dbReference type="Gramene" id="OMERI09G03690.1">
    <property type="protein sequence ID" value="OMERI09G03690.1"/>
    <property type="gene ID" value="OMERI09G03690"/>
</dbReference>
<feature type="region of interest" description="Disordered" evidence="1">
    <location>
        <begin position="1"/>
        <end position="97"/>
    </location>
</feature>
<dbReference type="HOGENOM" id="CLU_919463_0_0_1"/>
<dbReference type="Proteomes" id="UP000008021">
    <property type="component" value="Chromosome 9"/>
</dbReference>
<reference evidence="2" key="1">
    <citation type="submission" date="2015-04" db="UniProtKB">
        <authorList>
            <consortium name="EnsemblPlants"/>
        </authorList>
    </citation>
    <scope>IDENTIFICATION</scope>
</reference>
<name>A0A0E0EQI4_9ORYZ</name>
<dbReference type="eggNOG" id="KOG0048">
    <property type="taxonomic scope" value="Eukaryota"/>
</dbReference>
<feature type="compositionally biased region" description="Low complexity" evidence="1">
    <location>
        <begin position="86"/>
        <end position="96"/>
    </location>
</feature>
<evidence type="ECO:0000313" key="2">
    <source>
        <dbReference type="EnsemblPlants" id="OMERI09G03690.1"/>
    </source>
</evidence>
<sequence length="303" mass="32444">MTPPTRSAPHSQPASSLCASSPRDGPPPDQRPRLLAPPQHRTSDDAPPHHQTSAEALPHCCPRPGAGPATSDRHHSASAARRDAAATHPATSVAAANTQVSSSLIEIESTHIHHQPPAGRRAPASRMGRPLCCDKVGVKRGAMDAGGGPDASLLHPGARRRQLARCADQHRADALQQELPALVDELPPAGDQVGELHRAGREAHRPPPGSPRQPEGSYGGELLYLFDADLSNFVLKVHAQNAGHTCGKTCQKNKSIYDMRGTGVTRQRLLINPEEHPMLIVEPSTNTGQQREKYLLTLKIMKA</sequence>
<protein>
    <submittedName>
        <fullName evidence="2">Uncharacterized protein</fullName>
    </submittedName>
</protein>
<reference evidence="2" key="2">
    <citation type="submission" date="2018-05" db="EMBL/GenBank/DDBJ databases">
        <title>OmerRS3 (Oryza meridionalis Reference Sequence Version 3).</title>
        <authorList>
            <person name="Zhang J."/>
            <person name="Kudrna D."/>
            <person name="Lee S."/>
            <person name="Talag J."/>
            <person name="Welchert J."/>
            <person name="Wing R.A."/>
        </authorList>
    </citation>
    <scope>NUCLEOTIDE SEQUENCE [LARGE SCALE GENOMIC DNA]</scope>
    <source>
        <strain evidence="2">cv. OR44</strain>
    </source>
</reference>
<accession>A0A0E0EQI4</accession>
<evidence type="ECO:0000256" key="1">
    <source>
        <dbReference type="SAM" id="MobiDB-lite"/>
    </source>
</evidence>
<proteinExistence type="predicted"/>
<dbReference type="STRING" id="40149.A0A0E0EQI4"/>
<keyword evidence="3" id="KW-1185">Reference proteome</keyword>
<evidence type="ECO:0000313" key="3">
    <source>
        <dbReference type="Proteomes" id="UP000008021"/>
    </source>
</evidence>